<comment type="caution">
    <text evidence="1">The sequence shown here is derived from an EMBL/GenBank/DDBJ whole genome shotgun (WGS) entry which is preliminary data.</text>
</comment>
<sequence length="93" mass="10206">MQFVNPTVLLAGALNHISVNGADRVFPCRSPRALCPLRRTHIRLLPAFNSSIHVVHTSSLVCPSGERRSHNTKEYHSSSRTSKTSCSPRGSPN</sequence>
<reference evidence="2" key="1">
    <citation type="journal article" date="2018" name="BMC Genomics">
        <title>Genomic insights into host adaptation between the wheat stripe rust pathogen (Puccinia striiformis f. sp. tritici) and the barley stripe rust pathogen (Puccinia striiformis f. sp. hordei).</title>
        <authorList>
            <person name="Xia C."/>
            <person name="Wang M."/>
            <person name="Yin C."/>
            <person name="Cornejo O.E."/>
            <person name="Hulbert S.H."/>
            <person name="Chen X."/>
        </authorList>
    </citation>
    <scope>NUCLEOTIDE SEQUENCE [LARGE SCALE GENOMIC DNA]</scope>
    <source>
        <strain evidence="2">93-210</strain>
    </source>
</reference>
<evidence type="ECO:0000313" key="1">
    <source>
        <dbReference type="EMBL" id="KAI7953473.1"/>
    </source>
</evidence>
<organism evidence="1 2">
    <name type="scientific">Puccinia striiformis f. sp. tritici</name>
    <dbReference type="NCBI Taxonomy" id="168172"/>
    <lineage>
        <taxon>Eukaryota</taxon>
        <taxon>Fungi</taxon>
        <taxon>Dikarya</taxon>
        <taxon>Basidiomycota</taxon>
        <taxon>Pucciniomycotina</taxon>
        <taxon>Pucciniomycetes</taxon>
        <taxon>Pucciniales</taxon>
        <taxon>Pucciniaceae</taxon>
        <taxon>Puccinia</taxon>
    </lineage>
</organism>
<reference evidence="1 2" key="3">
    <citation type="journal article" date="2022" name="Microbiol. Spectr.">
        <title>Folding features and dynamics of 3D genome architecture in plant fungal pathogens.</title>
        <authorList>
            <person name="Xia C."/>
        </authorList>
    </citation>
    <scope>NUCLEOTIDE SEQUENCE [LARGE SCALE GENOMIC DNA]</scope>
    <source>
        <strain evidence="1 2">93-210</strain>
    </source>
</reference>
<dbReference type="Proteomes" id="UP001060170">
    <property type="component" value="Chromosome 6"/>
</dbReference>
<accession>A0ACC0EI26</accession>
<evidence type="ECO:0000313" key="2">
    <source>
        <dbReference type="Proteomes" id="UP001060170"/>
    </source>
</evidence>
<name>A0ACC0EI26_9BASI</name>
<dbReference type="EMBL" id="CM045870">
    <property type="protein sequence ID" value="KAI7953473.1"/>
    <property type="molecule type" value="Genomic_DNA"/>
</dbReference>
<proteinExistence type="predicted"/>
<protein>
    <submittedName>
        <fullName evidence="1">Uncharacterized protein</fullName>
    </submittedName>
</protein>
<reference evidence="2" key="2">
    <citation type="journal article" date="2018" name="Mol. Plant Microbe Interact.">
        <title>Genome sequence resources for the wheat stripe rust pathogen (Puccinia striiformis f. sp. tritici) and the barley stripe rust pathogen (Puccinia striiformis f. sp. hordei).</title>
        <authorList>
            <person name="Xia C."/>
            <person name="Wang M."/>
            <person name="Yin C."/>
            <person name="Cornejo O.E."/>
            <person name="Hulbert S.H."/>
            <person name="Chen X."/>
        </authorList>
    </citation>
    <scope>NUCLEOTIDE SEQUENCE [LARGE SCALE GENOMIC DNA]</scope>
    <source>
        <strain evidence="2">93-210</strain>
    </source>
</reference>
<gene>
    <name evidence="1" type="ORF">MJO28_006020</name>
</gene>
<keyword evidence="2" id="KW-1185">Reference proteome</keyword>